<sequence length="95" mass="11349">MANSVDEFIEAKVQSEVTKRLAALSQGIPLLRPWYTTEQVMELTSWTDRQTIIKKFAHDPEVVRLGLVKRDGKGYFWRNPEFPRWLHDVYWRRKS</sequence>
<dbReference type="RefSeq" id="WP_407881907.1">
    <property type="nucleotide sequence ID" value="NZ_BQXO01000001.1"/>
</dbReference>
<keyword evidence="2" id="KW-1185">Reference proteome</keyword>
<dbReference type="EMBL" id="BQXO01000001">
    <property type="protein sequence ID" value="GKT04720.1"/>
    <property type="molecule type" value="Genomic_DNA"/>
</dbReference>
<name>A0ABQ5JKU1_9LACO</name>
<dbReference type="Proteomes" id="UP001628078">
    <property type="component" value="Unassembled WGS sequence"/>
</dbReference>
<reference evidence="1 2" key="1">
    <citation type="submission" date="2022-03" db="EMBL/GenBank/DDBJ databases">
        <title>Draft genome sequence of Furfurilactobacillus curtus JCM 31185.</title>
        <authorList>
            <person name="Suzuki S."/>
            <person name="Endo A."/>
            <person name="Kajikawa A."/>
        </authorList>
    </citation>
    <scope>NUCLEOTIDE SEQUENCE [LARGE SCALE GENOMIC DNA]</scope>
    <source>
        <strain evidence="1 2">JCM 31185</strain>
    </source>
</reference>
<comment type="caution">
    <text evidence="1">The sequence shown here is derived from an EMBL/GenBank/DDBJ whole genome shotgun (WGS) entry which is preliminary data.</text>
</comment>
<evidence type="ECO:0000313" key="2">
    <source>
        <dbReference type="Proteomes" id="UP001628078"/>
    </source>
</evidence>
<accession>A0ABQ5JKU1</accession>
<evidence type="ECO:0000313" key="1">
    <source>
        <dbReference type="EMBL" id="GKT04720.1"/>
    </source>
</evidence>
<proteinExistence type="predicted"/>
<gene>
    <name evidence="1" type="ORF">JCM31185_00090</name>
</gene>
<organism evidence="1 2">
    <name type="scientific">Furfurilactobacillus curtus</name>
    <dbReference type="NCBI Taxonomy" id="1746200"/>
    <lineage>
        <taxon>Bacteria</taxon>
        <taxon>Bacillati</taxon>
        <taxon>Bacillota</taxon>
        <taxon>Bacilli</taxon>
        <taxon>Lactobacillales</taxon>
        <taxon>Lactobacillaceae</taxon>
        <taxon>Furfurilactobacillus</taxon>
    </lineage>
</organism>
<evidence type="ECO:0008006" key="3">
    <source>
        <dbReference type="Google" id="ProtNLM"/>
    </source>
</evidence>
<protein>
    <recommendedName>
        <fullName evidence="3">DUF771 domain-containing protein</fullName>
    </recommendedName>
</protein>